<dbReference type="PANTHER" id="PTHR46072:SF8">
    <property type="entry name" value="AMIDASE DOMAIN-CONTAINING PROTEIN"/>
    <property type="match status" value="1"/>
</dbReference>
<gene>
    <name evidence="4" type="primary">amdS</name>
    <name evidence="4" type="ORF">CLCR_08287</name>
</gene>
<dbReference type="VEuPathDB" id="FungiDB:G647_06291"/>
<dbReference type="eggNOG" id="KOG1212">
    <property type="taxonomic scope" value="Eukaryota"/>
</dbReference>
<dbReference type="AlphaFoldDB" id="A0A1C1CTJ3"/>
<organism evidence="4 5">
    <name type="scientific">Cladophialophora carrionii</name>
    <dbReference type="NCBI Taxonomy" id="86049"/>
    <lineage>
        <taxon>Eukaryota</taxon>
        <taxon>Fungi</taxon>
        <taxon>Dikarya</taxon>
        <taxon>Ascomycota</taxon>
        <taxon>Pezizomycotina</taxon>
        <taxon>Eurotiomycetes</taxon>
        <taxon>Chaetothyriomycetidae</taxon>
        <taxon>Chaetothyriales</taxon>
        <taxon>Herpotrichiellaceae</taxon>
        <taxon>Cladophialophora</taxon>
    </lineage>
</organism>
<dbReference type="SUPFAM" id="SSF75304">
    <property type="entry name" value="Amidase signature (AS) enzymes"/>
    <property type="match status" value="1"/>
</dbReference>
<dbReference type="VEuPathDB" id="FungiDB:CLCR_08287"/>
<keyword evidence="2" id="KW-0378">Hydrolase</keyword>
<dbReference type="GO" id="GO:0016787">
    <property type="term" value="F:hydrolase activity"/>
    <property type="evidence" value="ECO:0007669"/>
    <property type="project" value="UniProtKB-KW"/>
</dbReference>
<dbReference type="PANTHER" id="PTHR46072">
    <property type="entry name" value="AMIDASE-RELATED-RELATED"/>
    <property type="match status" value="1"/>
</dbReference>
<evidence type="ECO:0000313" key="4">
    <source>
        <dbReference type="EMBL" id="OCT51827.1"/>
    </source>
</evidence>
<evidence type="ECO:0000256" key="1">
    <source>
        <dbReference type="ARBA" id="ARBA00009199"/>
    </source>
</evidence>
<dbReference type="OrthoDB" id="6428749at2759"/>
<evidence type="ECO:0000256" key="2">
    <source>
        <dbReference type="ARBA" id="ARBA00022801"/>
    </source>
</evidence>
<dbReference type="PIRSF" id="PIRSF001221">
    <property type="entry name" value="Amidase_fungi"/>
    <property type="match status" value="1"/>
</dbReference>
<reference evidence="5" key="1">
    <citation type="submission" date="2015-07" db="EMBL/GenBank/DDBJ databases">
        <authorList>
            <person name="Teixeira M.M."/>
            <person name="Souza R.C."/>
            <person name="Almeida L.G."/>
            <person name="Vicente V.A."/>
            <person name="de Hoog S."/>
            <person name="Bocca A.L."/>
            <person name="de Almeida S.R."/>
            <person name="Vasconcelos A.T."/>
            <person name="Felipe M.S."/>
        </authorList>
    </citation>
    <scope>NUCLEOTIDE SEQUENCE [LARGE SCALE GENOMIC DNA]</scope>
    <source>
        <strain evidence="5">KSF</strain>
    </source>
</reference>
<dbReference type="STRING" id="86049.A0A1C1CTJ3"/>
<sequence>MPHVAWENRAAAKRASVQKAIPTPWRVSPDQIPRREDRLPILDVPQKYLSEDELIITETAPLDTLANIHAGIWSSEDVVRAYCHRAAVCHQFSNCLTEVLFEEAIKTARELDQYRREKGCLQGPLHGLPISFMDRFRVAGTETAAGFISWLGPKETETTESLSVRHMRTLGAIPFCKTNVPQSMSLAETTNNIHGSTRNPHSGLLSSGGAAGGEGALLAMKGSPFGWATEFAGSARIPAALNGLFSLKVSSGRLPTLGIASSDSSLPSRNFTIAMMSWDFPLLRHMARLCLGAAAYDEDPTWVDMPWMEAKIRELMPRRPTFAVLECDGNVQPQPPIRRALRSIIHSLRRADYQVLEWNPPPHAAAVQAYFKTIGADGAQATRQHIKEGGEPPVPMLREWYFQDTTEPLPLPEYLTLIRSLRKYQAEYQKFWKSTGKSTINGIPVDAVIMPVCANAACYENTLTYFGYSAIVNVLDFPAVSFPAGSVDKTLDPKTSSFVPLSPEDNSVNASYNSSAFHGAPIGLQLMCRRFEEEKAIRLVELVLQAQAAFQA</sequence>
<accession>A0A1C1CTJ3</accession>
<dbReference type="EMBL" id="LGRB01000009">
    <property type="protein sequence ID" value="OCT51827.1"/>
    <property type="molecule type" value="Genomic_DNA"/>
</dbReference>
<comment type="similarity">
    <text evidence="1">Belongs to the amidase family.</text>
</comment>
<comment type="caution">
    <text evidence="4">The sequence shown here is derived from an EMBL/GenBank/DDBJ whole genome shotgun (WGS) entry which is preliminary data.</text>
</comment>
<protein>
    <submittedName>
        <fullName evidence="4">Acetamidase</fullName>
    </submittedName>
</protein>
<evidence type="ECO:0000313" key="5">
    <source>
        <dbReference type="Proteomes" id="UP000094526"/>
    </source>
</evidence>
<evidence type="ECO:0000259" key="3">
    <source>
        <dbReference type="Pfam" id="PF01425"/>
    </source>
</evidence>
<keyword evidence="5" id="KW-1185">Reference proteome</keyword>
<feature type="domain" description="Amidase" evidence="3">
    <location>
        <begin position="77"/>
        <end position="535"/>
    </location>
</feature>
<dbReference type="Proteomes" id="UP000094526">
    <property type="component" value="Unassembled WGS sequence"/>
</dbReference>
<name>A0A1C1CTJ3_9EURO</name>
<dbReference type="Pfam" id="PF01425">
    <property type="entry name" value="Amidase"/>
    <property type="match status" value="1"/>
</dbReference>
<proteinExistence type="inferred from homology"/>
<dbReference type="InterPro" id="IPR023631">
    <property type="entry name" value="Amidase_dom"/>
</dbReference>
<dbReference type="InterPro" id="IPR036928">
    <property type="entry name" value="AS_sf"/>
</dbReference>
<dbReference type="Gene3D" id="3.90.1300.10">
    <property type="entry name" value="Amidase signature (AS) domain"/>
    <property type="match status" value="1"/>
</dbReference>